<dbReference type="OrthoDB" id="9799367at2"/>
<dbReference type="AlphaFoldDB" id="A0A3S0KXL0"/>
<dbReference type="InterPro" id="IPR050491">
    <property type="entry name" value="AmpC-like"/>
</dbReference>
<keyword evidence="5" id="KW-1185">Reference proteome</keyword>
<feature type="region of interest" description="Disordered" evidence="1">
    <location>
        <begin position="143"/>
        <end position="208"/>
    </location>
</feature>
<comment type="caution">
    <text evidence="4">The sequence shown here is derived from an EMBL/GenBank/DDBJ whole genome shotgun (WGS) entry which is preliminary data.</text>
</comment>
<sequence length="463" mass="51404">MKLRINLIALSRSVILLGLLTAPAHADFPPPGDNSSAENSQSEQAGSQKIEALQNLPLESRVREAIDNSLQPFSGSILLTEGGKSLLSMHKGRGINRQSSFVIASLSKQITATLILQAVDAGKLQLDRSLNSYRFQNETLVDSEAGWEQEQENEQPTGFNAKFETRPETEPESETEEGKISQVDEDGSADSSTEAPQSQAKTTNPELLYGTSMQTSQEQPRFNPNRFDERITLHHLLSHTSGIDQLGKPNRFEPGTQFQYSNYGYSILGELLEQVNQQPLPQQIADFKLAYRLGGLYAEVGDIDDIRQRAPALAIGLTETANGLTQSDLTITASLIPAGGIISTTKAFSDFQIKLHGGKFISPKSYQLMTTPHTEIDFLWSDMSYGYGLRLNFDDNLTEYSHTGYLSGYMSMTLYYPQFNLGLVMLENISLNLNSLDRVFELHNQIRAIIRSRLISTQIQDVK</sequence>
<dbReference type="SUPFAM" id="SSF56601">
    <property type="entry name" value="beta-lactamase/transpeptidase-like"/>
    <property type="match status" value="1"/>
</dbReference>
<feature type="region of interest" description="Disordered" evidence="1">
    <location>
        <begin position="27"/>
        <end position="48"/>
    </location>
</feature>
<dbReference type="Gene3D" id="3.40.710.10">
    <property type="entry name" value="DD-peptidase/beta-lactamase superfamily"/>
    <property type="match status" value="2"/>
</dbReference>
<organism evidence="4 5">
    <name type="scientific">Shewanella canadensis</name>
    <dbReference type="NCBI Taxonomy" id="271096"/>
    <lineage>
        <taxon>Bacteria</taxon>
        <taxon>Pseudomonadati</taxon>
        <taxon>Pseudomonadota</taxon>
        <taxon>Gammaproteobacteria</taxon>
        <taxon>Alteromonadales</taxon>
        <taxon>Shewanellaceae</taxon>
        <taxon>Shewanella</taxon>
    </lineage>
</organism>
<dbReference type="InterPro" id="IPR012338">
    <property type="entry name" value="Beta-lactam/transpept-like"/>
</dbReference>
<evidence type="ECO:0000259" key="3">
    <source>
        <dbReference type="Pfam" id="PF00144"/>
    </source>
</evidence>
<dbReference type="Pfam" id="PF00144">
    <property type="entry name" value="Beta-lactamase"/>
    <property type="match status" value="1"/>
</dbReference>
<feature type="compositionally biased region" description="Polar residues" evidence="1">
    <location>
        <begin position="33"/>
        <end position="47"/>
    </location>
</feature>
<proteinExistence type="predicted"/>
<evidence type="ECO:0000313" key="4">
    <source>
        <dbReference type="EMBL" id="RTR39866.1"/>
    </source>
</evidence>
<dbReference type="PANTHER" id="PTHR46825">
    <property type="entry name" value="D-ALANYL-D-ALANINE-CARBOXYPEPTIDASE/ENDOPEPTIDASE AMPH"/>
    <property type="match status" value="1"/>
</dbReference>
<gene>
    <name evidence="4" type="ORF">EKG38_03670</name>
</gene>
<evidence type="ECO:0000313" key="5">
    <source>
        <dbReference type="Proteomes" id="UP000267448"/>
    </source>
</evidence>
<keyword evidence="2" id="KW-0732">Signal</keyword>
<reference evidence="4 5" key="1">
    <citation type="submission" date="2018-12" db="EMBL/GenBank/DDBJ databases">
        <authorList>
            <person name="Yu L."/>
        </authorList>
    </citation>
    <scope>NUCLEOTIDE SEQUENCE [LARGE SCALE GENOMIC DNA]</scope>
    <source>
        <strain evidence="4 5">HAW-EB2</strain>
    </source>
</reference>
<feature type="compositionally biased region" description="Polar residues" evidence="1">
    <location>
        <begin position="189"/>
        <end position="208"/>
    </location>
</feature>
<evidence type="ECO:0000256" key="2">
    <source>
        <dbReference type="SAM" id="SignalP"/>
    </source>
</evidence>
<feature type="chain" id="PRO_5018583652" evidence="2">
    <location>
        <begin position="27"/>
        <end position="463"/>
    </location>
</feature>
<dbReference type="RefSeq" id="WP_126518817.1">
    <property type="nucleotide sequence ID" value="NZ_RXNU01000002.1"/>
</dbReference>
<feature type="signal peptide" evidence="2">
    <location>
        <begin position="1"/>
        <end position="26"/>
    </location>
</feature>
<feature type="domain" description="Beta-lactamase-related" evidence="3">
    <location>
        <begin position="75"/>
        <end position="430"/>
    </location>
</feature>
<dbReference type="Proteomes" id="UP000267448">
    <property type="component" value="Unassembled WGS sequence"/>
</dbReference>
<protein>
    <submittedName>
        <fullName evidence="4">Class A beta-lactamase-related serine hydrolase</fullName>
    </submittedName>
</protein>
<accession>A0A3S0KXL0</accession>
<evidence type="ECO:0000256" key="1">
    <source>
        <dbReference type="SAM" id="MobiDB-lite"/>
    </source>
</evidence>
<dbReference type="InterPro" id="IPR001466">
    <property type="entry name" value="Beta-lactam-related"/>
</dbReference>
<dbReference type="EMBL" id="RXNU01000002">
    <property type="protein sequence ID" value="RTR39866.1"/>
    <property type="molecule type" value="Genomic_DNA"/>
</dbReference>
<dbReference type="GO" id="GO:0016787">
    <property type="term" value="F:hydrolase activity"/>
    <property type="evidence" value="ECO:0007669"/>
    <property type="project" value="UniProtKB-KW"/>
</dbReference>
<dbReference type="PANTHER" id="PTHR46825:SF9">
    <property type="entry name" value="BETA-LACTAMASE-RELATED DOMAIN-CONTAINING PROTEIN"/>
    <property type="match status" value="1"/>
</dbReference>
<name>A0A3S0KXL0_9GAMM</name>
<keyword evidence="4" id="KW-0378">Hydrolase</keyword>